<feature type="compositionally biased region" description="Basic and acidic residues" evidence="1">
    <location>
        <begin position="178"/>
        <end position="194"/>
    </location>
</feature>
<accession>A0A9P5CS27</accession>
<feature type="region of interest" description="Disordered" evidence="1">
    <location>
        <begin position="500"/>
        <end position="540"/>
    </location>
</feature>
<feature type="compositionally biased region" description="Basic and acidic residues" evidence="1">
    <location>
        <begin position="18"/>
        <end position="29"/>
    </location>
</feature>
<name>A0A9P5CS27_CRYP1</name>
<gene>
    <name evidence="2" type="ORF">M406DRAFT_69993</name>
</gene>
<feature type="region of interest" description="Disordered" evidence="1">
    <location>
        <begin position="336"/>
        <end position="460"/>
    </location>
</feature>
<feature type="compositionally biased region" description="Low complexity" evidence="1">
    <location>
        <begin position="500"/>
        <end position="533"/>
    </location>
</feature>
<dbReference type="GeneID" id="63842431"/>
<feature type="compositionally biased region" description="Basic residues" evidence="1">
    <location>
        <begin position="416"/>
        <end position="426"/>
    </location>
</feature>
<dbReference type="RefSeq" id="XP_040778847.1">
    <property type="nucleotide sequence ID" value="XM_040925302.1"/>
</dbReference>
<proteinExistence type="predicted"/>
<reference evidence="2" key="1">
    <citation type="journal article" date="2020" name="Phytopathology">
        <title>Genome sequence of the chestnut blight fungus Cryphonectria parasitica EP155: A fundamental resource for an archetypical invasive plant pathogen.</title>
        <authorList>
            <person name="Crouch J.A."/>
            <person name="Dawe A."/>
            <person name="Aerts A."/>
            <person name="Barry K."/>
            <person name="Churchill A.C.L."/>
            <person name="Grimwood J."/>
            <person name="Hillman B."/>
            <person name="Milgroom M.G."/>
            <person name="Pangilinan J."/>
            <person name="Smith M."/>
            <person name="Salamov A."/>
            <person name="Schmutz J."/>
            <person name="Yadav J."/>
            <person name="Grigoriev I.V."/>
            <person name="Nuss D."/>
        </authorList>
    </citation>
    <scope>NUCLEOTIDE SEQUENCE</scope>
    <source>
        <strain evidence="2">EP155</strain>
    </source>
</reference>
<keyword evidence="3" id="KW-1185">Reference proteome</keyword>
<feature type="compositionally biased region" description="Polar residues" evidence="1">
    <location>
        <begin position="355"/>
        <end position="368"/>
    </location>
</feature>
<evidence type="ECO:0000313" key="3">
    <source>
        <dbReference type="Proteomes" id="UP000803844"/>
    </source>
</evidence>
<dbReference type="OrthoDB" id="5404004at2759"/>
<feature type="compositionally biased region" description="Polar residues" evidence="1">
    <location>
        <begin position="385"/>
        <end position="412"/>
    </location>
</feature>
<feature type="region of interest" description="Disordered" evidence="1">
    <location>
        <begin position="1"/>
        <end position="29"/>
    </location>
</feature>
<feature type="region of interest" description="Disordered" evidence="1">
    <location>
        <begin position="116"/>
        <end position="230"/>
    </location>
</feature>
<comment type="caution">
    <text evidence="2">The sequence shown here is derived from an EMBL/GenBank/DDBJ whole genome shotgun (WGS) entry which is preliminary data.</text>
</comment>
<dbReference type="EMBL" id="MU032346">
    <property type="protein sequence ID" value="KAF3767886.1"/>
    <property type="molecule type" value="Genomic_DNA"/>
</dbReference>
<dbReference type="AlphaFoldDB" id="A0A9P5CS27"/>
<feature type="compositionally biased region" description="Polar residues" evidence="1">
    <location>
        <begin position="198"/>
        <end position="223"/>
    </location>
</feature>
<organism evidence="2 3">
    <name type="scientific">Cryphonectria parasitica (strain ATCC 38755 / EP155)</name>
    <dbReference type="NCBI Taxonomy" id="660469"/>
    <lineage>
        <taxon>Eukaryota</taxon>
        <taxon>Fungi</taxon>
        <taxon>Dikarya</taxon>
        <taxon>Ascomycota</taxon>
        <taxon>Pezizomycotina</taxon>
        <taxon>Sordariomycetes</taxon>
        <taxon>Sordariomycetidae</taxon>
        <taxon>Diaporthales</taxon>
        <taxon>Cryphonectriaceae</taxon>
        <taxon>Cryphonectria-Endothia species complex</taxon>
        <taxon>Cryphonectria</taxon>
    </lineage>
</organism>
<protein>
    <submittedName>
        <fullName evidence="2">Uncharacterized protein</fullName>
    </submittedName>
</protein>
<evidence type="ECO:0000313" key="2">
    <source>
        <dbReference type="EMBL" id="KAF3767886.1"/>
    </source>
</evidence>
<evidence type="ECO:0000256" key="1">
    <source>
        <dbReference type="SAM" id="MobiDB-lite"/>
    </source>
</evidence>
<sequence>MASVRPSTAGGPSTRRANTFDKRMSKDDMFFNNGSRRAALANQTMTNNRMSRDDLYIKSRMASMSHHFHVPVHGVATTTPEYSPDHPVIQEVSIPVRMQTPESVTSGDIPIGMALGSPTRHSPPDASRWQAQFPPAPSSPQVLVSSEQPSPAMGGPGDSLQRKKTGRRKLFGLFGGGGKKDDQQGHKAAGRERGLTLSKHSAPSTAAVNVQQPPKTPTRSYTQSDKKTPKHKPIVLRSNTMPVNAPEHEAAAQSWAQVPRTRSSDPRIRPGLAPSQSTPVVPPLPLLNVQIPETKLERYSVMFSDVLKQGPKQEPAASLLARRQATLERLKTISQGQELEVVPEDTEKSRPRRATSPQPSRETLSPSLSVFPIPPTGRAVPGLETPTTSSKRVARSNTSPGRLPSPTQQVFDTTRARHPPASHRTTRNLEVPNPFEMHPPLSGGSSGPQEPIYPTDTTFHFGHDKSGLILDSPTSMDSHEEIIVSQPSKPTLHEPQWQVISPAPSTSSSTAISTAASGHRGRSASAISSSTHITKPSSDLDASDAALQNAVEVSIARQISISRQQRDLLRPLQTRRDTGERHAAHAAAAAAGAFSPLSAGGQHQLRSPLGVTFIKAPSPSRLGRDESIRDVQSSTPTLVHQWDSPIRKSTWAVVESD</sequence>
<dbReference type="Proteomes" id="UP000803844">
    <property type="component" value="Unassembled WGS sequence"/>
</dbReference>
<feature type="region of interest" description="Disordered" evidence="1">
    <location>
        <begin position="248"/>
        <end position="279"/>
    </location>
</feature>
<feature type="region of interest" description="Disordered" evidence="1">
    <location>
        <begin position="616"/>
        <end position="637"/>
    </location>
</feature>